<feature type="compositionally biased region" description="Basic and acidic residues" evidence="1">
    <location>
        <begin position="396"/>
        <end position="409"/>
    </location>
</feature>
<feature type="region of interest" description="Disordered" evidence="1">
    <location>
        <begin position="337"/>
        <end position="423"/>
    </location>
</feature>
<feature type="compositionally biased region" description="Basic and acidic residues" evidence="1">
    <location>
        <begin position="28"/>
        <end position="45"/>
    </location>
</feature>
<name>A0AAV1RDM9_9ROSI</name>
<organism evidence="2 3">
    <name type="scientific">Dovyalis caffra</name>
    <dbReference type="NCBI Taxonomy" id="77055"/>
    <lineage>
        <taxon>Eukaryota</taxon>
        <taxon>Viridiplantae</taxon>
        <taxon>Streptophyta</taxon>
        <taxon>Embryophyta</taxon>
        <taxon>Tracheophyta</taxon>
        <taxon>Spermatophyta</taxon>
        <taxon>Magnoliopsida</taxon>
        <taxon>eudicotyledons</taxon>
        <taxon>Gunneridae</taxon>
        <taxon>Pentapetalae</taxon>
        <taxon>rosids</taxon>
        <taxon>fabids</taxon>
        <taxon>Malpighiales</taxon>
        <taxon>Salicaceae</taxon>
        <taxon>Flacourtieae</taxon>
        <taxon>Dovyalis</taxon>
    </lineage>
</organism>
<comment type="caution">
    <text evidence="2">The sequence shown here is derived from an EMBL/GenBank/DDBJ whole genome shotgun (WGS) entry which is preliminary data.</text>
</comment>
<dbReference type="AlphaFoldDB" id="A0AAV1RDM9"/>
<evidence type="ECO:0000256" key="1">
    <source>
        <dbReference type="SAM" id="MobiDB-lite"/>
    </source>
</evidence>
<evidence type="ECO:0000313" key="3">
    <source>
        <dbReference type="Proteomes" id="UP001314170"/>
    </source>
</evidence>
<feature type="compositionally biased region" description="Basic and acidic residues" evidence="1">
    <location>
        <begin position="366"/>
        <end position="384"/>
    </location>
</feature>
<feature type="region of interest" description="Disordered" evidence="1">
    <location>
        <begin position="200"/>
        <end position="253"/>
    </location>
</feature>
<evidence type="ECO:0000313" key="2">
    <source>
        <dbReference type="EMBL" id="CAK7331308.1"/>
    </source>
</evidence>
<accession>A0AAV1RDM9</accession>
<keyword evidence="3" id="KW-1185">Reference proteome</keyword>
<proteinExistence type="predicted"/>
<feature type="region of interest" description="Disordered" evidence="1">
    <location>
        <begin position="1"/>
        <end position="121"/>
    </location>
</feature>
<reference evidence="2 3" key="1">
    <citation type="submission" date="2024-01" db="EMBL/GenBank/DDBJ databases">
        <authorList>
            <person name="Waweru B."/>
        </authorList>
    </citation>
    <scope>NUCLEOTIDE SEQUENCE [LARGE SCALE GENOMIC DNA]</scope>
</reference>
<dbReference type="EMBL" id="CAWUPB010000913">
    <property type="protein sequence ID" value="CAK7331308.1"/>
    <property type="molecule type" value="Genomic_DNA"/>
</dbReference>
<gene>
    <name evidence="2" type="ORF">DCAF_LOCUS8401</name>
</gene>
<sequence length="423" mass="46571">MSELEAPCIEQEPSDTQGKPTEEATEVENNKRSLLDDEETKENLRSRQNIGDISETSFNNEASIELSKQLEEINPRSVEQLEGESARLADSEASIDISKSKGEHSSPKVPGLKEEEESTNLPRDIAEEVILVSHFSDPSINKKENVENLRSFEGIEGEPQFSTGQEIFVEPLKPASVTSLEGHDCSPGVLTKTETVVVSSQAIEDADNSNTRKEANESGTRIADQEIEDLLKPAEAIGTSETTKDVRGDPKDLTNQKAVLNTSKPAVDGENTLVALEAKDSAAVIIHNVNEPVASEFISNEKFDHVQDSKDESQRLDRQENIMETLKAVEVTNSESIRDIEGESKDLAEDEVNVTPLQLASEIDSSNDRDNTEETRKSIVHENVMDISKPSTGNDIVRDLEDNKGKSEDNDGQIHQSSKHNEL</sequence>
<protein>
    <submittedName>
        <fullName evidence="2">Uncharacterized protein</fullName>
    </submittedName>
</protein>
<feature type="compositionally biased region" description="Basic and acidic residues" evidence="1">
    <location>
        <begin position="337"/>
        <end position="347"/>
    </location>
</feature>
<feature type="compositionally biased region" description="Basic and acidic residues" evidence="1">
    <location>
        <begin position="242"/>
        <end position="253"/>
    </location>
</feature>
<feature type="compositionally biased region" description="Polar residues" evidence="1">
    <location>
        <begin position="46"/>
        <end position="62"/>
    </location>
</feature>
<dbReference type="Proteomes" id="UP001314170">
    <property type="component" value="Unassembled WGS sequence"/>
</dbReference>